<evidence type="ECO:0000256" key="1">
    <source>
        <dbReference type="SAM" id="Phobius"/>
    </source>
</evidence>
<feature type="transmembrane region" description="Helical" evidence="1">
    <location>
        <begin position="114"/>
        <end position="131"/>
    </location>
</feature>
<keyword evidence="1" id="KW-0472">Membrane</keyword>
<proteinExistence type="predicted"/>
<protein>
    <submittedName>
        <fullName evidence="2">Uncharacterized protein</fullName>
    </submittedName>
</protein>
<sequence length="137" mass="13775">MDGTRSAPLVGIVGCLAVLAALVAPYLVADAGAVGVYYDAGTGPTPLLVGLFAAVTVIALAAGRADRTDPATAAGVALVFGVCIAALALVWAVTVPDAIVFQLSRTDLVSFHRWVLAAVSLAVPIGSAWYTRALGLV</sequence>
<organism evidence="2 3">
    <name type="scientific">Halococcus salifodinae DSM 8989</name>
    <dbReference type="NCBI Taxonomy" id="1227456"/>
    <lineage>
        <taxon>Archaea</taxon>
        <taxon>Methanobacteriati</taxon>
        <taxon>Methanobacteriota</taxon>
        <taxon>Stenosarchaea group</taxon>
        <taxon>Halobacteria</taxon>
        <taxon>Halobacteriales</taxon>
        <taxon>Halococcaceae</taxon>
        <taxon>Halococcus</taxon>
    </lineage>
</organism>
<comment type="caution">
    <text evidence="2">The sequence shown here is derived from an EMBL/GenBank/DDBJ whole genome shotgun (WGS) entry which is preliminary data.</text>
</comment>
<dbReference type="OrthoDB" id="214866at2157"/>
<keyword evidence="1" id="KW-1133">Transmembrane helix</keyword>
<evidence type="ECO:0000313" key="2">
    <source>
        <dbReference type="EMBL" id="EMA49803.1"/>
    </source>
</evidence>
<dbReference type="InterPro" id="IPR055970">
    <property type="entry name" value="DUF7548"/>
</dbReference>
<feature type="transmembrane region" description="Helical" evidence="1">
    <location>
        <begin position="7"/>
        <end position="27"/>
    </location>
</feature>
<keyword evidence="3" id="KW-1185">Reference proteome</keyword>
<dbReference type="Pfam" id="PF24416">
    <property type="entry name" value="DUF7548"/>
    <property type="match status" value="1"/>
</dbReference>
<dbReference type="EMBL" id="AOME01000076">
    <property type="protein sequence ID" value="EMA49803.1"/>
    <property type="molecule type" value="Genomic_DNA"/>
</dbReference>
<evidence type="ECO:0000313" key="3">
    <source>
        <dbReference type="Proteomes" id="UP000011625"/>
    </source>
</evidence>
<dbReference type="RefSeq" id="WP_005045057.1">
    <property type="nucleotide sequence ID" value="NZ_AOME01000076.1"/>
</dbReference>
<accession>M0MWV1</accession>
<feature type="transmembrane region" description="Helical" evidence="1">
    <location>
        <begin position="47"/>
        <end position="65"/>
    </location>
</feature>
<keyword evidence="1" id="KW-0812">Transmembrane</keyword>
<dbReference type="AlphaFoldDB" id="M0MWV1"/>
<feature type="transmembrane region" description="Helical" evidence="1">
    <location>
        <begin position="72"/>
        <end position="94"/>
    </location>
</feature>
<name>M0MWV1_9EURY</name>
<reference evidence="2 3" key="1">
    <citation type="journal article" date="2014" name="PLoS Genet.">
        <title>Phylogenetically driven sequencing of extremely halophilic archaea reveals strategies for static and dynamic osmo-response.</title>
        <authorList>
            <person name="Becker E.A."/>
            <person name="Seitzer P.M."/>
            <person name="Tritt A."/>
            <person name="Larsen D."/>
            <person name="Krusor M."/>
            <person name="Yao A.I."/>
            <person name="Wu D."/>
            <person name="Madern D."/>
            <person name="Eisen J.A."/>
            <person name="Darling A.E."/>
            <person name="Facciotti M.T."/>
        </authorList>
    </citation>
    <scope>NUCLEOTIDE SEQUENCE [LARGE SCALE GENOMIC DNA]</scope>
    <source>
        <strain evidence="2 3">DSM 8989</strain>
    </source>
</reference>
<dbReference type="PATRIC" id="fig|1227456.3.peg.3262"/>
<dbReference type="Proteomes" id="UP000011625">
    <property type="component" value="Unassembled WGS sequence"/>
</dbReference>
<gene>
    <name evidence="2" type="ORF">C450_16060</name>
</gene>